<keyword evidence="2" id="KW-1185">Reference proteome</keyword>
<evidence type="ECO:0000313" key="2">
    <source>
        <dbReference type="Proteomes" id="UP001220395"/>
    </source>
</evidence>
<name>A0ABY7TR98_9SPHN</name>
<keyword evidence="1" id="KW-0614">Plasmid</keyword>
<gene>
    <name evidence="1" type="ORF">PQ455_19385</name>
</gene>
<proteinExistence type="predicted"/>
<dbReference type="Proteomes" id="UP001220395">
    <property type="component" value="Plasmid unnamed1"/>
</dbReference>
<reference evidence="1 2" key="1">
    <citation type="submission" date="2023-02" db="EMBL/GenBank/DDBJ databases">
        <title>Genome sequence of Sphingomonas naphthae.</title>
        <authorList>
            <person name="Kim S."/>
            <person name="Heo J."/>
            <person name="Kwon S.-W."/>
        </authorList>
    </citation>
    <scope>NUCLEOTIDE SEQUENCE [LARGE SCALE GENOMIC DNA]</scope>
    <source>
        <strain evidence="1 2">KACC 18716</strain>
        <plasmid evidence="1 2">unnamed1</plasmid>
    </source>
</reference>
<sequence length="77" mass="8678">MIADRRRASLVETRLAGLGRDAELSGPSFISSRSAATRGFAHVIFRDNLVFYTEEMKPEDMAQLFGFKRLMHTEVAT</sequence>
<dbReference type="EMBL" id="CP117412">
    <property type="protein sequence ID" value="WCT75703.1"/>
    <property type="molecule type" value="Genomic_DNA"/>
</dbReference>
<geneLocation type="plasmid" evidence="1 2">
    <name>unnamed1</name>
</geneLocation>
<protein>
    <submittedName>
        <fullName evidence="1">Uncharacterized protein</fullName>
    </submittedName>
</protein>
<organism evidence="1 2">
    <name type="scientific">Sphingomonas naphthae</name>
    <dbReference type="NCBI Taxonomy" id="1813468"/>
    <lineage>
        <taxon>Bacteria</taxon>
        <taxon>Pseudomonadati</taxon>
        <taxon>Pseudomonadota</taxon>
        <taxon>Alphaproteobacteria</taxon>
        <taxon>Sphingomonadales</taxon>
        <taxon>Sphingomonadaceae</taxon>
        <taxon>Sphingomonas</taxon>
    </lineage>
</organism>
<evidence type="ECO:0000313" key="1">
    <source>
        <dbReference type="EMBL" id="WCT75703.1"/>
    </source>
</evidence>
<dbReference type="RefSeq" id="WP_273691876.1">
    <property type="nucleotide sequence ID" value="NZ_CP117412.1"/>
</dbReference>
<accession>A0ABY7TR98</accession>